<evidence type="ECO:0000259" key="1">
    <source>
        <dbReference type="Pfam" id="PF13577"/>
    </source>
</evidence>
<reference evidence="2" key="1">
    <citation type="submission" date="2024-07" db="EMBL/GenBank/DDBJ databases">
        <authorList>
            <person name="Yu S.T."/>
        </authorList>
    </citation>
    <scope>NUCLEOTIDE SEQUENCE</scope>
    <source>
        <strain evidence="2">R28</strain>
    </source>
</reference>
<sequence>MEYTPMEHLLAERACKRIVVDFAHRLDLGEPSSVAELFTEDGTWEWPAGERLVSGRDALRAYFGSRPADRLSRRLMSNILVTVTSPGTATATSYFTTYRVDGHEGDLIPPGPPVQVGHYEDAFRRSPDGTWLLSARVLHLAFGGPTPRPPRP</sequence>
<dbReference type="AlphaFoldDB" id="A0AB39PUF2"/>
<dbReference type="SUPFAM" id="SSF54427">
    <property type="entry name" value="NTF2-like"/>
    <property type="match status" value="1"/>
</dbReference>
<protein>
    <submittedName>
        <fullName evidence="2">Nuclear transport factor 2 family protein</fullName>
    </submittedName>
</protein>
<organism evidence="2">
    <name type="scientific">Streptomyces sp. R28</name>
    <dbReference type="NCBI Taxonomy" id="3238628"/>
    <lineage>
        <taxon>Bacteria</taxon>
        <taxon>Bacillati</taxon>
        <taxon>Actinomycetota</taxon>
        <taxon>Actinomycetes</taxon>
        <taxon>Kitasatosporales</taxon>
        <taxon>Streptomycetaceae</taxon>
        <taxon>Streptomyces</taxon>
    </lineage>
</organism>
<name>A0AB39PUF2_9ACTN</name>
<gene>
    <name evidence="2" type="ORF">AB5J49_14145</name>
</gene>
<dbReference type="RefSeq" id="WP_369168986.1">
    <property type="nucleotide sequence ID" value="NZ_CP163439.1"/>
</dbReference>
<dbReference type="InterPro" id="IPR032710">
    <property type="entry name" value="NTF2-like_dom_sf"/>
</dbReference>
<evidence type="ECO:0000313" key="2">
    <source>
        <dbReference type="EMBL" id="XDQ34390.1"/>
    </source>
</evidence>
<dbReference type="Pfam" id="PF13577">
    <property type="entry name" value="SnoaL_4"/>
    <property type="match status" value="1"/>
</dbReference>
<dbReference type="CDD" id="cd00531">
    <property type="entry name" value="NTF2_like"/>
    <property type="match status" value="1"/>
</dbReference>
<proteinExistence type="predicted"/>
<feature type="domain" description="SnoaL-like" evidence="1">
    <location>
        <begin position="8"/>
        <end position="136"/>
    </location>
</feature>
<dbReference type="Gene3D" id="3.10.450.50">
    <property type="match status" value="1"/>
</dbReference>
<dbReference type="InterPro" id="IPR037401">
    <property type="entry name" value="SnoaL-like"/>
</dbReference>
<accession>A0AB39PUF2</accession>
<dbReference type="EMBL" id="CP163439">
    <property type="protein sequence ID" value="XDQ34390.1"/>
    <property type="molecule type" value="Genomic_DNA"/>
</dbReference>